<dbReference type="Proteomes" id="UP000095412">
    <property type="component" value="Unassembled WGS sequence"/>
</dbReference>
<name>A0A1D4QU12_9STAP</name>
<evidence type="ECO:0000256" key="2">
    <source>
        <dbReference type="ARBA" id="ARBA00023027"/>
    </source>
</evidence>
<dbReference type="EMBL" id="FMPG01000015">
    <property type="protein sequence ID" value="SCT38623.1"/>
    <property type="molecule type" value="Genomic_DNA"/>
</dbReference>
<sequence>MNIKNVLIVGDYESYFKKYLKALKHYNLSFKLIDEITNKDLKWADAYVGFEPSQLLQPSDVNWIHTFNAGVNNYLSLEGWGKSNTLLTRTISDFGQKMSEYCLSYILADLQNHKQLQAQQEEKVWNQQAPQALRDQTVTIFGTGQTGQRIAKIFSTLGMTVYGISNSGSTKPYFQKVEKLEESKGLIQPSNYIISTLPFTDKTEKLFNQSLFNSLNQAYFINVGRGQVVDLEALKRALDNDNIRHAVLDVFEPEPLPTTSDLWNRKDVTITPHISALTDIDEAITCFYQTLKGIENNEQLQNQVDFENGY</sequence>
<evidence type="ECO:0000313" key="7">
    <source>
        <dbReference type="Proteomes" id="UP000095768"/>
    </source>
</evidence>
<dbReference type="GO" id="GO:0030267">
    <property type="term" value="F:glyoxylate reductase (NADPH) activity"/>
    <property type="evidence" value="ECO:0007669"/>
    <property type="project" value="UniProtKB-EC"/>
</dbReference>
<dbReference type="Proteomes" id="UP000095768">
    <property type="component" value="Unassembled WGS sequence"/>
</dbReference>
<dbReference type="InterPro" id="IPR006140">
    <property type="entry name" value="D-isomer_DH_NAD-bd"/>
</dbReference>
<dbReference type="SUPFAM" id="SSF51735">
    <property type="entry name" value="NAD(P)-binding Rossmann-fold domains"/>
    <property type="match status" value="1"/>
</dbReference>
<evidence type="ECO:0000313" key="4">
    <source>
        <dbReference type="EMBL" id="SCT38433.1"/>
    </source>
</evidence>
<keyword evidence="6" id="KW-1185">Reference proteome</keyword>
<dbReference type="InterPro" id="IPR036291">
    <property type="entry name" value="NAD(P)-bd_dom_sf"/>
</dbReference>
<evidence type="ECO:0000313" key="6">
    <source>
        <dbReference type="Proteomes" id="UP000095412"/>
    </source>
</evidence>
<evidence type="ECO:0000259" key="3">
    <source>
        <dbReference type="Pfam" id="PF02826"/>
    </source>
</evidence>
<dbReference type="EMBL" id="FMPI01000022">
    <property type="protein sequence ID" value="SCT38433.1"/>
    <property type="molecule type" value="Genomic_DNA"/>
</dbReference>
<reference evidence="4 6" key="1">
    <citation type="submission" date="2016-09" db="EMBL/GenBank/DDBJ databases">
        <authorList>
            <consortium name="Pathogen Informatics"/>
            <person name="Sun Q."/>
            <person name="Inoue M."/>
        </authorList>
    </citation>
    <scope>NUCLEOTIDE SEQUENCE [LARGE SCALE GENOMIC DNA]</scope>
    <source>
        <strain evidence="4 6">82C</strain>
    </source>
</reference>
<evidence type="ECO:0000256" key="1">
    <source>
        <dbReference type="ARBA" id="ARBA00023002"/>
    </source>
</evidence>
<feature type="domain" description="D-isomer specific 2-hydroxyacid dehydrogenase NAD-binding" evidence="3">
    <location>
        <begin position="104"/>
        <end position="275"/>
    </location>
</feature>
<organism evidence="5 7">
    <name type="scientific">Staphylococcus caeli</name>
    <dbReference type="NCBI Taxonomy" id="2201815"/>
    <lineage>
        <taxon>Bacteria</taxon>
        <taxon>Bacillati</taxon>
        <taxon>Bacillota</taxon>
        <taxon>Bacilli</taxon>
        <taxon>Bacillales</taxon>
        <taxon>Staphylococcaceae</taxon>
        <taxon>Staphylococcus</taxon>
    </lineage>
</organism>
<keyword evidence="2" id="KW-0520">NAD</keyword>
<protein>
    <submittedName>
        <fullName evidence="5">Phosphoglycerate dehydrogenase</fullName>
        <ecNumber evidence="5">1.1.1.79</ecNumber>
    </submittedName>
</protein>
<dbReference type="AlphaFoldDB" id="A0A1D4QU12"/>
<accession>A0A1D4QU12</accession>
<proteinExistence type="predicted"/>
<dbReference type="PANTHER" id="PTHR43333">
    <property type="entry name" value="2-HACID_DH_C DOMAIN-CONTAINING PROTEIN"/>
    <property type="match status" value="1"/>
</dbReference>
<dbReference type="PANTHER" id="PTHR43333:SF1">
    <property type="entry name" value="D-ISOMER SPECIFIC 2-HYDROXYACID DEHYDROGENASE NAD-BINDING DOMAIN-CONTAINING PROTEIN"/>
    <property type="match status" value="1"/>
</dbReference>
<dbReference type="Pfam" id="PF02826">
    <property type="entry name" value="2-Hacid_dh_C"/>
    <property type="match status" value="1"/>
</dbReference>
<dbReference type="RefSeq" id="WP_069996442.1">
    <property type="nucleotide sequence ID" value="NZ_FMPG01000015.1"/>
</dbReference>
<dbReference type="Gene3D" id="3.40.50.720">
    <property type="entry name" value="NAD(P)-binding Rossmann-like Domain"/>
    <property type="match status" value="2"/>
</dbReference>
<dbReference type="OrthoDB" id="9805416at2"/>
<dbReference type="GO" id="GO:0051287">
    <property type="term" value="F:NAD binding"/>
    <property type="evidence" value="ECO:0007669"/>
    <property type="project" value="InterPro"/>
</dbReference>
<dbReference type="EC" id="1.1.1.79" evidence="5"/>
<dbReference type="CDD" id="cd05300">
    <property type="entry name" value="2-Hacid_dh_1"/>
    <property type="match status" value="1"/>
</dbReference>
<keyword evidence="1 5" id="KW-0560">Oxidoreductase</keyword>
<gene>
    <name evidence="5" type="primary">ghrA</name>
    <name evidence="5" type="ORF">SAMEA2297795_02397</name>
    <name evidence="4" type="ORF">SAMEA2297796_02306</name>
</gene>
<reference evidence="5 7" key="2">
    <citation type="submission" date="2016-09" db="EMBL/GenBank/DDBJ databases">
        <authorList>
            <consortium name="Pathogen Informatics"/>
        </authorList>
    </citation>
    <scope>NUCLEOTIDE SEQUENCE [LARGE SCALE GENOMIC DNA]</scope>
    <source>
        <strain evidence="5 7">82B</strain>
    </source>
</reference>
<evidence type="ECO:0000313" key="5">
    <source>
        <dbReference type="EMBL" id="SCT38623.1"/>
    </source>
</evidence>